<feature type="transmembrane region" description="Helical" evidence="2">
    <location>
        <begin position="346"/>
        <end position="368"/>
    </location>
</feature>
<keyword evidence="2" id="KW-0472">Membrane</keyword>
<feature type="transmembrane region" description="Helical" evidence="2">
    <location>
        <begin position="312"/>
        <end position="340"/>
    </location>
</feature>
<accession>A0A240UPG7</accession>
<protein>
    <submittedName>
        <fullName evidence="3">Uncharacterized protein</fullName>
    </submittedName>
</protein>
<dbReference type="OrthoDB" id="9342495at2"/>
<dbReference type="Proteomes" id="UP000194457">
    <property type="component" value="Chromosome"/>
</dbReference>
<feature type="compositionally biased region" description="Polar residues" evidence="1">
    <location>
        <begin position="217"/>
        <end position="231"/>
    </location>
</feature>
<dbReference type="EMBL" id="CP021358">
    <property type="protein sequence ID" value="ART63378.1"/>
    <property type="molecule type" value="Genomic_DNA"/>
</dbReference>
<dbReference type="Pfam" id="PF02667">
    <property type="entry name" value="SCFA_trans"/>
    <property type="match status" value="1"/>
</dbReference>
<dbReference type="InterPro" id="IPR006160">
    <property type="entry name" value="SCFA_transpt_AtoE"/>
</dbReference>
<gene>
    <name evidence="3" type="ORF">B9H00_10160</name>
</gene>
<evidence type="ECO:0000313" key="4">
    <source>
        <dbReference type="Proteomes" id="UP000194457"/>
    </source>
</evidence>
<organism evidence="3 4">
    <name type="scientific">Kushneria marisflavi</name>
    <dbReference type="NCBI Taxonomy" id="157779"/>
    <lineage>
        <taxon>Bacteria</taxon>
        <taxon>Pseudomonadati</taxon>
        <taxon>Pseudomonadota</taxon>
        <taxon>Gammaproteobacteria</taxon>
        <taxon>Oceanospirillales</taxon>
        <taxon>Halomonadaceae</taxon>
        <taxon>Kushneria</taxon>
    </lineage>
</organism>
<feature type="transmembrane region" description="Helical" evidence="2">
    <location>
        <begin position="380"/>
        <end position="400"/>
    </location>
</feature>
<keyword evidence="2" id="KW-0812">Transmembrane</keyword>
<evidence type="ECO:0000256" key="1">
    <source>
        <dbReference type="SAM" id="MobiDB-lite"/>
    </source>
</evidence>
<evidence type="ECO:0000256" key="2">
    <source>
        <dbReference type="SAM" id="Phobius"/>
    </source>
</evidence>
<dbReference type="PANTHER" id="PTHR41983:SF2">
    <property type="entry name" value="SHORT-CHAIN FATTY ACID TRANSPORTER-RELATED"/>
    <property type="match status" value="1"/>
</dbReference>
<feature type="transmembrane region" description="Helical" evidence="2">
    <location>
        <begin position="49"/>
        <end position="75"/>
    </location>
</feature>
<dbReference type="PANTHER" id="PTHR41983">
    <property type="entry name" value="SHORT-CHAIN FATTY ACID TRANSPORTER-RELATED"/>
    <property type="match status" value="1"/>
</dbReference>
<feature type="region of interest" description="Disordered" evidence="1">
    <location>
        <begin position="211"/>
        <end position="231"/>
    </location>
</feature>
<dbReference type="RefSeq" id="WP_086900562.1">
    <property type="nucleotide sequence ID" value="NZ_CP021358.1"/>
</dbReference>
<keyword evidence="4" id="KW-1185">Reference proteome</keyword>
<feature type="transmembrane region" description="Helical" evidence="2">
    <location>
        <begin position="95"/>
        <end position="123"/>
    </location>
</feature>
<proteinExistence type="predicted"/>
<evidence type="ECO:0000313" key="3">
    <source>
        <dbReference type="EMBL" id="ART63378.1"/>
    </source>
</evidence>
<keyword evidence="2" id="KW-1133">Transmembrane helix</keyword>
<feature type="transmembrane region" description="Helical" evidence="2">
    <location>
        <begin position="245"/>
        <end position="262"/>
    </location>
</feature>
<reference evidence="3 4" key="1">
    <citation type="submission" date="2017-05" db="EMBL/GenBank/DDBJ databases">
        <authorList>
            <person name="Song R."/>
            <person name="Chenine A.L."/>
            <person name="Ruprecht R.M."/>
        </authorList>
    </citation>
    <scope>NUCLEOTIDE SEQUENCE [LARGE SCALE GENOMIC DNA]</scope>
    <source>
        <strain evidence="3">SW32</strain>
    </source>
</reference>
<feature type="transmembrane region" description="Helical" evidence="2">
    <location>
        <begin position="175"/>
        <end position="204"/>
    </location>
</feature>
<dbReference type="GO" id="GO:0005886">
    <property type="term" value="C:plasma membrane"/>
    <property type="evidence" value="ECO:0007669"/>
    <property type="project" value="TreeGrafter"/>
</dbReference>
<feature type="transmembrane region" description="Helical" evidence="2">
    <location>
        <begin position="268"/>
        <end position="287"/>
    </location>
</feature>
<name>A0A240UPG7_9GAMM</name>
<dbReference type="AlphaFoldDB" id="A0A240UPG7"/>
<feature type="transmembrane region" description="Helical" evidence="2">
    <location>
        <begin position="420"/>
        <end position="441"/>
    </location>
</feature>
<dbReference type="KEGG" id="kma:B9H00_10160"/>
<feature type="transmembrane region" description="Helical" evidence="2">
    <location>
        <begin position="20"/>
        <end position="37"/>
    </location>
</feature>
<sequence>MRLIGRLFTHIAVRYLPDAFVFLFFLTIAVLGLGIIWGDGHAPRQVLDYWGNGFFSIYEFTCQIILVLVSGYALAHTRPVRRALIKLTHLPRTEVQVIVATTLIAMLCSWISWGFGLVAGGLVAREMGIVHRGRVHYPLVVAAAYSGFIVWHGGYGGSIPTVIANPGHFLEAEMGIIPVSQTVFSIGNLAILAAMVLVVPAVLVSMRPRADEPRTSLPDNEQSDDLTATSLPERSYMTPAQRLEYSRLIPLTLGVIALLWLADHFITGGGVNINTVILSFFALGLLFSRHTREYITFCTGGSRTAYGIIMQFPFYAAMMGVIAGTGMAADIGSALVSIASSDTLPFYSFISAGLINFFIPAGGGQWIMQGPIVIDAARQLDADMANVAMAVAWGDAWTNMVQPFWTLPLLAIAGLQIRDIMGYTSVIMLVTGVVLSIAMFLI</sequence>